<comment type="caution">
    <text evidence="2">The sequence shown here is derived from an EMBL/GenBank/DDBJ whole genome shotgun (WGS) entry which is preliminary data.</text>
</comment>
<organism evidence="2 3">
    <name type="scientific">Parelaphostrongylus tenuis</name>
    <name type="common">Meningeal worm</name>
    <dbReference type="NCBI Taxonomy" id="148309"/>
    <lineage>
        <taxon>Eukaryota</taxon>
        <taxon>Metazoa</taxon>
        <taxon>Ecdysozoa</taxon>
        <taxon>Nematoda</taxon>
        <taxon>Chromadorea</taxon>
        <taxon>Rhabditida</taxon>
        <taxon>Rhabditina</taxon>
        <taxon>Rhabditomorpha</taxon>
        <taxon>Strongyloidea</taxon>
        <taxon>Metastrongylidae</taxon>
        <taxon>Parelaphostrongylus</taxon>
    </lineage>
</organism>
<gene>
    <name evidence="2" type="ORF">KIN20_019979</name>
</gene>
<dbReference type="AlphaFoldDB" id="A0AAD5QVB9"/>
<keyword evidence="3" id="KW-1185">Reference proteome</keyword>
<dbReference type="EMBL" id="JAHQIW010004012">
    <property type="protein sequence ID" value="KAJ1360881.1"/>
    <property type="molecule type" value="Genomic_DNA"/>
</dbReference>
<name>A0AAD5QVB9_PARTN</name>
<accession>A0AAD5QVB9</accession>
<evidence type="ECO:0000313" key="3">
    <source>
        <dbReference type="Proteomes" id="UP001196413"/>
    </source>
</evidence>
<sequence>MSPKPTIEQQQQQQQQQKQQQQQQQQHDTMRKWPWPSTSEPQIWSATLLPMSTLFHIHCSDT</sequence>
<dbReference type="Proteomes" id="UP001196413">
    <property type="component" value="Unassembled WGS sequence"/>
</dbReference>
<protein>
    <submittedName>
        <fullName evidence="2">Uncharacterized protein</fullName>
    </submittedName>
</protein>
<evidence type="ECO:0000256" key="1">
    <source>
        <dbReference type="SAM" id="MobiDB-lite"/>
    </source>
</evidence>
<feature type="region of interest" description="Disordered" evidence="1">
    <location>
        <begin position="1"/>
        <end position="39"/>
    </location>
</feature>
<evidence type="ECO:0000313" key="2">
    <source>
        <dbReference type="EMBL" id="KAJ1360881.1"/>
    </source>
</evidence>
<reference evidence="2" key="1">
    <citation type="submission" date="2021-06" db="EMBL/GenBank/DDBJ databases">
        <title>Parelaphostrongylus tenuis whole genome reference sequence.</title>
        <authorList>
            <person name="Garwood T.J."/>
            <person name="Larsen P.A."/>
            <person name="Fountain-Jones N.M."/>
            <person name="Garbe J.R."/>
            <person name="Macchietto M.G."/>
            <person name="Kania S.A."/>
            <person name="Gerhold R.W."/>
            <person name="Richards J.E."/>
            <person name="Wolf T.M."/>
        </authorList>
    </citation>
    <scope>NUCLEOTIDE SEQUENCE</scope>
    <source>
        <strain evidence="2">MNPRO001-30</strain>
        <tissue evidence="2">Meninges</tissue>
    </source>
</reference>
<feature type="compositionally biased region" description="Low complexity" evidence="1">
    <location>
        <begin position="9"/>
        <end position="26"/>
    </location>
</feature>
<proteinExistence type="predicted"/>